<evidence type="ECO:0000313" key="3">
    <source>
        <dbReference type="Proteomes" id="UP000002417"/>
    </source>
</evidence>
<evidence type="ECO:0000256" key="1">
    <source>
        <dbReference type="SAM" id="SignalP"/>
    </source>
</evidence>
<dbReference type="AlphaFoldDB" id="A7IKY6"/>
<dbReference type="STRING" id="78245.Xaut_3450"/>
<evidence type="ECO:0000313" key="2">
    <source>
        <dbReference type="EMBL" id="ABS68679.1"/>
    </source>
</evidence>
<organism evidence="2 3">
    <name type="scientific">Xanthobacter autotrophicus (strain ATCC BAA-1158 / Py2)</name>
    <dbReference type="NCBI Taxonomy" id="78245"/>
    <lineage>
        <taxon>Bacteria</taxon>
        <taxon>Pseudomonadati</taxon>
        <taxon>Pseudomonadota</taxon>
        <taxon>Alphaproteobacteria</taxon>
        <taxon>Hyphomicrobiales</taxon>
        <taxon>Xanthobacteraceae</taxon>
        <taxon>Xanthobacter</taxon>
    </lineage>
</organism>
<evidence type="ECO:0008006" key="4">
    <source>
        <dbReference type="Google" id="ProtNLM"/>
    </source>
</evidence>
<keyword evidence="3" id="KW-1185">Reference proteome</keyword>
<keyword evidence="1" id="KW-0732">Signal</keyword>
<dbReference type="KEGG" id="xau:Xaut_3450"/>
<dbReference type="eggNOG" id="ENOG50302MG">
    <property type="taxonomic scope" value="Bacteria"/>
</dbReference>
<accession>A7IKY6</accession>
<sequence>MSRARLARVLTLPLLAFGLALGLAPGARAQTVSPEQAKALRTACEADVQKLCAGVQPGGGRLVQCLKEHKEEVTPPCQATLGALAASLRKQ</sequence>
<protein>
    <recommendedName>
        <fullName evidence="4">Cysteine rich repeat protein</fullName>
    </recommendedName>
</protein>
<dbReference type="GO" id="GO:0016020">
    <property type="term" value="C:membrane"/>
    <property type="evidence" value="ECO:0007669"/>
    <property type="project" value="InterPro"/>
</dbReference>
<feature type="chain" id="PRO_5002708744" description="Cysteine rich repeat protein" evidence="1">
    <location>
        <begin position="30"/>
        <end position="91"/>
    </location>
</feature>
<feature type="signal peptide" evidence="1">
    <location>
        <begin position="1"/>
        <end position="29"/>
    </location>
</feature>
<reference evidence="2 3" key="1">
    <citation type="submission" date="2007-07" db="EMBL/GenBank/DDBJ databases">
        <title>Complete sequence of chromosome of Xanthobacter autotrophicus Py2.</title>
        <authorList>
            <consortium name="US DOE Joint Genome Institute"/>
            <person name="Copeland A."/>
            <person name="Lucas S."/>
            <person name="Lapidus A."/>
            <person name="Barry K."/>
            <person name="Glavina del Rio T."/>
            <person name="Hammon N."/>
            <person name="Israni S."/>
            <person name="Dalin E."/>
            <person name="Tice H."/>
            <person name="Pitluck S."/>
            <person name="Sims D."/>
            <person name="Brettin T."/>
            <person name="Bruce D."/>
            <person name="Detter J.C."/>
            <person name="Han C."/>
            <person name="Tapia R."/>
            <person name="Brainard J."/>
            <person name="Schmutz J."/>
            <person name="Larimer F."/>
            <person name="Land M."/>
            <person name="Hauser L."/>
            <person name="Kyrpides N."/>
            <person name="Kim E."/>
            <person name="Ensigns S.A."/>
            <person name="Richardson P."/>
        </authorList>
    </citation>
    <scope>NUCLEOTIDE SEQUENCE [LARGE SCALE GENOMIC DNA]</scope>
    <source>
        <strain evidence="3">ATCC BAA-1158 / Py2</strain>
    </source>
</reference>
<dbReference type="InterPro" id="IPR001893">
    <property type="entry name" value="Cys-rich_GLG1_repeat"/>
</dbReference>
<dbReference type="HOGENOM" id="CLU_145244_2_1_5"/>
<proteinExistence type="predicted"/>
<dbReference type="Proteomes" id="UP000002417">
    <property type="component" value="Chromosome"/>
</dbReference>
<dbReference type="Pfam" id="PF00839">
    <property type="entry name" value="Cys_rich_FGFR"/>
    <property type="match status" value="1"/>
</dbReference>
<gene>
    <name evidence="2" type="ordered locus">Xaut_3450</name>
</gene>
<name>A7IKY6_XANP2</name>
<dbReference type="EMBL" id="CP000781">
    <property type="protein sequence ID" value="ABS68679.1"/>
    <property type="molecule type" value="Genomic_DNA"/>
</dbReference>